<keyword evidence="1" id="KW-0732">Signal</keyword>
<proteinExistence type="predicted"/>
<feature type="signal peptide" evidence="1">
    <location>
        <begin position="1"/>
        <end position="26"/>
    </location>
</feature>
<evidence type="ECO:0000313" key="3">
    <source>
        <dbReference type="EMBL" id="PWB73116.1"/>
    </source>
</evidence>
<feature type="chain" id="PRO_5032403811" description="Cytochrome c-552/4 domain-containing protein" evidence="1">
    <location>
        <begin position="27"/>
        <end position="177"/>
    </location>
</feature>
<comment type="caution">
    <text evidence="3">The sequence shown here is derived from an EMBL/GenBank/DDBJ whole genome shotgun (WGS) entry which is preliminary data.</text>
</comment>
<evidence type="ECO:0000259" key="2">
    <source>
        <dbReference type="Pfam" id="PF13435"/>
    </source>
</evidence>
<dbReference type="InterPro" id="IPR036280">
    <property type="entry name" value="Multihaem_cyt_sf"/>
</dbReference>
<dbReference type="EMBL" id="PQAP01000064">
    <property type="protein sequence ID" value="PWB73116.1"/>
    <property type="molecule type" value="Genomic_DNA"/>
</dbReference>
<dbReference type="InterPro" id="IPR023155">
    <property type="entry name" value="Cyt_c-552/4"/>
</dbReference>
<dbReference type="Pfam" id="PF13435">
    <property type="entry name" value="Cytochrome_C554"/>
    <property type="match status" value="1"/>
</dbReference>
<dbReference type="Gene3D" id="1.10.1130.10">
    <property type="entry name" value="Flavocytochrome C3, Chain A"/>
    <property type="match status" value="1"/>
</dbReference>
<dbReference type="Proteomes" id="UP000250918">
    <property type="component" value="Unassembled WGS sequence"/>
</dbReference>
<name>A0A855X6X6_9BACT</name>
<accession>A0A855X6X6</accession>
<gene>
    <name evidence="3" type="ORF">C3F09_05555</name>
</gene>
<organism evidence="3 4">
    <name type="scientific">candidate division GN15 bacterium</name>
    <dbReference type="NCBI Taxonomy" id="2072418"/>
    <lineage>
        <taxon>Bacteria</taxon>
        <taxon>candidate division GN15</taxon>
    </lineage>
</organism>
<evidence type="ECO:0000313" key="4">
    <source>
        <dbReference type="Proteomes" id="UP000250918"/>
    </source>
</evidence>
<dbReference type="SUPFAM" id="SSF48695">
    <property type="entry name" value="Multiheme cytochromes"/>
    <property type="match status" value="1"/>
</dbReference>
<protein>
    <recommendedName>
        <fullName evidence="2">Cytochrome c-552/4 domain-containing protein</fullName>
    </recommendedName>
</protein>
<reference evidence="3 4" key="1">
    <citation type="journal article" date="2018" name="ISME J.">
        <title>A methanotrophic archaeon couples anaerobic oxidation of methane to Fe(III) reduction.</title>
        <authorList>
            <person name="Cai C."/>
            <person name="Leu A.O."/>
            <person name="Xie G.J."/>
            <person name="Guo J."/>
            <person name="Feng Y."/>
            <person name="Zhao J.X."/>
            <person name="Tyson G.W."/>
            <person name="Yuan Z."/>
            <person name="Hu S."/>
        </authorList>
    </citation>
    <scope>NUCLEOTIDE SEQUENCE [LARGE SCALE GENOMIC DNA]</scope>
    <source>
        <strain evidence="3">FeB_12</strain>
    </source>
</reference>
<sequence length="177" mass="18887">MKKLFILAALLIAAVFMISTVIMAQAAEKPKFTYVGEKSCKMCHKAEFDAWSATPHAKAYAALKPEEQKKAECAGCHETGKTAADSLLVNVSCEACHGPGSEYKKATIMSKAKFAADKAAALKAATDAGLVIPTAETCTSKCHKKEGNPNFKEFNWEAMKGKVHPIAAATPPAPEKK</sequence>
<feature type="domain" description="Cytochrome c-552/4" evidence="2">
    <location>
        <begin position="39"/>
        <end position="98"/>
    </location>
</feature>
<evidence type="ECO:0000256" key="1">
    <source>
        <dbReference type="SAM" id="SignalP"/>
    </source>
</evidence>
<dbReference type="AlphaFoldDB" id="A0A855X6X6"/>